<gene>
    <name evidence="3" type="ORF">DSM104329_01393</name>
</gene>
<keyword evidence="4" id="KW-1185">Reference proteome</keyword>
<dbReference type="InterPro" id="IPR014710">
    <property type="entry name" value="RmlC-like_jellyroll"/>
</dbReference>
<evidence type="ECO:0000313" key="3">
    <source>
        <dbReference type="EMBL" id="UGS35009.1"/>
    </source>
</evidence>
<dbReference type="Gene3D" id="2.60.120.10">
    <property type="entry name" value="Jelly Rolls"/>
    <property type="match status" value="2"/>
</dbReference>
<dbReference type="InterPro" id="IPR051610">
    <property type="entry name" value="GPI/OXD"/>
</dbReference>
<organism evidence="3 4">
    <name type="scientific">Capillimicrobium parvum</name>
    <dbReference type="NCBI Taxonomy" id="2884022"/>
    <lineage>
        <taxon>Bacteria</taxon>
        <taxon>Bacillati</taxon>
        <taxon>Actinomycetota</taxon>
        <taxon>Thermoleophilia</taxon>
        <taxon>Solirubrobacterales</taxon>
        <taxon>Capillimicrobiaceae</taxon>
        <taxon>Capillimicrobium</taxon>
    </lineage>
</organism>
<dbReference type="KEGG" id="sbae:DSM104329_01393"/>
<name>A0A9E7BZW8_9ACTN</name>
<protein>
    <recommendedName>
        <fullName evidence="2">Cupin type-2 domain-containing protein</fullName>
    </recommendedName>
</protein>
<dbReference type="PANTHER" id="PTHR35848">
    <property type="entry name" value="OXALATE-BINDING PROTEIN"/>
    <property type="match status" value="1"/>
</dbReference>
<keyword evidence="1" id="KW-0479">Metal-binding</keyword>
<feature type="domain" description="Cupin type-2" evidence="2">
    <location>
        <begin position="48"/>
        <end position="96"/>
    </location>
</feature>
<evidence type="ECO:0000259" key="2">
    <source>
        <dbReference type="Pfam" id="PF07883"/>
    </source>
</evidence>
<proteinExistence type="predicted"/>
<dbReference type="InterPro" id="IPR013096">
    <property type="entry name" value="Cupin_2"/>
</dbReference>
<dbReference type="Pfam" id="PF07883">
    <property type="entry name" value="Cupin_2"/>
    <property type="match status" value="2"/>
</dbReference>
<dbReference type="GO" id="GO:0046872">
    <property type="term" value="F:metal ion binding"/>
    <property type="evidence" value="ECO:0007669"/>
    <property type="project" value="UniProtKB-KW"/>
</dbReference>
<evidence type="ECO:0000256" key="1">
    <source>
        <dbReference type="ARBA" id="ARBA00022723"/>
    </source>
</evidence>
<evidence type="ECO:0000313" key="4">
    <source>
        <dbReference type="Proteomes" id="UP001162834"/>
    </source>
</evidence>
<feature type="domain" description="Cupin type-2" evidence="2">
    <location>
        <begin position="200"/>
        <end position="262"/>
    </location>
</feature>
<dbReference type="Proteomes" id="UP001162834">
    <property type="component" value="Chromosome"/>
</dbReference>
<sequence>MLTHMDDVEESERRFGHIWALRQLLGAAAGAREIGLSRWRIEAEGRVCSPAHVHFDEEEIFYVLDGTGFAQAGRRAYAISAGDAVVFPAGGRPHTVFGGPIELLAFASGSSTRLTYLPRSKTMWAGPTWLPLDGGHPFDAEAELGPLELGEVVDPADERPSWIVGLTEVEAMPIAHGDRDEVRTDLGSAAGSRLSGLRHIAIAPDAEGAPPHCHTAEEELFVVLDGDGTLRLGDQEHPVRAGSIVARPAGTGVAHSFRAGGQGLTLLAYGQRDPRDAVFFPRSSTLRMAGLGGLTFRVEPVDPRGGAL</sequence>
<accession>A0A9E7BZW8</accession>
<dbReference type="SUPFAM" id="SSF51182">
    <property type="entry name" value="RmlC-like cupins"/>
    <property type="match status" value="2"/>
</dbReference>
<dbReference type="PANTHER" id="PTHR35848:SF6">
    <property type="entry name" value="CUPIN TYPE-2 DOMAIN-CONTAINING PROTEIN"/>
    <property type="match status" value="1"/>
</dbReference>
<dbReference type="AlphaFoldDB" id="A0A9E7BZW8"/>
<dbReference type="RefSeq" id="WP_259314673.1">
    <property type="nucleotide sequence ID" value="NZ_CP087164.1"/>
</dbReference>
<dbReference type="InterPro" id="IPR011051">
    <property type="entry name" value="RmlC_Cupin_sf"/>
</dbReference>
<reference evidence="3" key="1">
    <citation type="journal article" date="2022" name="Int. J. Syst. Evol. Microbiol.">
        <title>Pseudomonas aegrilactucae sp. nov. and Pseudomonas morbosilactucae sp. nov., pathogens causing bacterial rot of lettuce in Japan.</title>
        <authorList>
            <person name="Sawada H."/>
            <person name="Fujikawa T."/>
            <person name="Satou M."/>
        </authorList>
    </citation>
    <scope>NUCLEOTIDE SEQUENCE</scope>
    <source>
        <strain evidence="3">0166_1</strain>
    </source>
</reference>
<dbReference type="EMBL" id="CP087164">
    <property type="protein sequence ID" value="UGS35009.1"/>
    <property type="molecule type" value="Genomic_DNA"/>
</dbReference>